<accession>A0A1H2YB19</accession>
<organism evidence="10 11">
    <name type="scientific">Amycolatopsis xylanica</name>
    <dbReference type="NCBI Taxonomy" id="589385"/>
    <lineage>
        <taxon>Bacteria</taxon>
        <taxon>Bacillati</taxon>
        <taxon>Actinomycetota</taxon>
        <taxon>Actinomycetes</taxon>
        <taxon>Pseudonocardiales</taxon>
        <taxon>Pseudonocardiaceae</taxon>
        <taxon>Amycolatopsis</taxon>
    </lineage>
</organism>
<dbReference type="PANTHER" id="PTHR30151">
    <property type="entry name" value="ALKANE SULFONATE ABC TRANSPORTER-RELATED, MEMBRANE SUBUNIT"/>
    <property type="match status" value="1"/>
</dbReference>
<gene>
    <name evidence="10" type="ORF">SAMN05421504_10270</name>
</gene>
<proteinExistence type="inferred from homology"/>
<sequence length="318" mass="34163">MTELTGSASRTAAGTEADELEAHRIEDEQRLAEEHAAKAALPERADWAPLPRRARPAPKAALLTIRTPISARAKWTLTVLSVALPLAIWWTLSATGAVSPTFLPSPPAVLKAGAQMASTGELFGDLWATVQRILLGFGLAVLISVPLGIVMGTFSAGQALLEPLVGFLRYMPASSFIPLLIIWLGIGEESKVAVLVLGTVFFNTLMTADVVRGVPRNLINVSYTLGARRGEVLRKVIIPHSLPGMLDAIRVNMAAAWNFVVVAELVNATAGLGYRITRAQRFLQTDKIFAVLLLIGLLGLLIDVALRLVRTKLGRWAA</sequence>
<dbReference type="PROSITE" id="PS50928">
    <property type="entry name" value="ABC_TM1"/>
    <property type="match status" value="1"/>
</dbReference>
<feature type="transmembrane region" description="Helical" evidence="7">
    <location>
        <begin position="192"/>
        <end position="211"/>
    </location>
</feature>
<feature type="transmembrane region" description="Helical" evidence="7">
    <location>
        <begin position="255"/>
        <end position="276"/>
    </location>
</feature>
<evidence type="ECO:0000313" key="11">
    <source>
        <dbReference type="Proteomes" id="UP000199515"/>
    </source>
</evidence>
<comment type="subcellular location">
    <subcellularLocation>
        <location evidence="1 7">Cell membrane</location>
        <topology evidence="1 7">Multi-pass membrane protein</topology>
    </subcellularLocation>
</comment>
<evidence type="ECO:0000256" key="1">
    <source>
        <dbReference type="ARBA" id="ARBA00004651"/>
    </source>
</evidence>
<dbReference type="Gene3D" id="1.10.3720.10">
    <property type="entry name" value="MetI-like"/>
    <property type="match status" value="1"/>
</dbReference>
<keyword evidence="11" id="KW-1185">Reference proteome</keyword>
<feature type="transmembrane region" description="Helical" evidence="7">
    <location>
        <begin position="167"/>
        <end position="186"/>
    </location>
</feature>
<dbReference type="AlphaFoldDB" id="A0A1H2YB19"/>
<evidence type="ECO:0000256" key="6">
    <source>
        <dbReference type="ARBA" id="ARBA00023136"/>
    </source>
</evidence>
<evidence type="ECO:0000256" key="2">
    <source>
        <dbReference type="ARBA" id="ARBA00022448"/>
    </source>
</evidence>
<dbReference type="InterPro" id="IPR000515">
    <property type="entry name" value="MetI-like"/>
</dbReference>
<keyword evidence="4 7" id="KW-0812">Transmembrane</keyword>
<evidence type="ECO:0000259" key="9">
    <source>
        <dbReference type="PROSITE" id="PS50928"/>
    </source>
</evidence>
<keyword evidence="6 7" id="KW-0472">Membrane</keyword>
<feature type="transmembrane region" description="Helical" evidence="7">
    <location>
        <begin position="288"/>
        <end position="309"/>
    </location>
</feature>
<dbReference type="CDD" id="cd06261">
    <property type="entry name" value="TM_PBP2"/>
    <property type="match status" value="1"/>
</dbReference>
<feature type="region of interest" description="Disordered" evidence="8">
    <location>
        <begin position="1"/>
        <end position="25"/>
    </location>
</feature>
<evidence type="ECO:0000256" key="7">
    <source>
        <dbReference type="RuleBase" id="RU363032"/>
    </source>
</evidence>
<dbReference type="GO" id="GO:0005886">
    <property type="term" value="C:plasma membrane"/>
    <property type="evidence" value="ECO:0007669"/>
    <property type="project" value="UniProtKB-SubCell"/>
</dbReference>
<feature type="transmembrane region" description="Helical" evidence="7">
    <location>
        <begin position="133"/>
        <end position="155"/>
    </location>
</feature>
<feature type="domain" description="ABC transmembrane type-1" evidence="9">
    <location>
        <begin position="126"/>
        <end position="310"/>
    </location>
</feature>
<dbReference type="EMBL" id="FNON01000002">
    <property type="protein sequence ID" value="SDX02220.1"/>
    <property type="molecule type" value="Genomic_DNA"/>
</dbReference>
<comment type="similarity">
    <text evidence="7">Belongs to the binding-protein-dependent transport system permease family.</text>
</comment>
<dbReference type="STRING" id="589385.SAMN05421504_10270"/>
<reference evidence="10 11" key="1">
    <citation type="submission" date="2016-10" db="EMBL/GenBank/DDBJ databases">
        <authorList>
            <person name="de Groot N.N."/>
        </authorList>
    </citation>
    <scope>NUCLEOTIDE SEQUENCE [LARGE SCALE GENOMIC DNA]</scope>
    <source>
        <strain evidence="10 11">CPCC 202699</strain>
    </source>
</reference>
<dbReference type="Pfam" id="PF00528">
    <property type="entry name" value="BPD_transp_1"/>
    <property type="match status" value="1"/>
</dbReference>
<dbReference type="GO" id="GO:0042918">
    <property type="term" value="P:alkanesulfonate transmembrane transport"/>
    <property type="evidence" value="ECO:0007669"/>
    <property type="project" value="UniProtKB-ARBA"/>
</dbReference>
<keyword evidence="5 7" id="KW-1133">Transmembrane helix</keyword>
<evidence type="ECO:0000256" key="4">
    <source>
        <dbReference type="ARBA" id="ARBA00022692"/>
    </source>
</evidence>
<dbReference type="RefSeq" id="WP_245757217.1">
    <property type="nucleotide sequence ID" value="NZ_FNON01000002.1"/>
</dbReference>
<protein>
    <submittedName>
        <fullName evidence="10">NitT/TauT family transport system permease protein</fullName>
    </submittedName>
</protein>
<evidence type="ECO:0000313" key="10">
    <source>
        <dbReference type="EMBL" id="SDX02220.1"/>
    </source>
</evidence>
<evidence type="ECO:0000256" key="8">
    <source>
        <dbReference type="SAM" id="MobiDB-lite"/>
    </source>
</evidence>
<keyword evidence="2 7" id="KW-0813">Transport</keyword>
<dbReference type="SUPFAM" id="SSF161098">
    <property type="entry name" value="MetI-like"/>
    <property type="match status" value="1"/>
</dbReference>
<feature type="compositionally biased region" description="Polar residues" evidence="8">
    <location>
        <begin position="1"/>
        <end position="12"/>
    </location>
</feature>
<dbReference type="PANTHER" id="PTHR30151:SF0">
    <property type="entry name" value="ABC TRANSPORTER PERMEASE PROTEIN MJ0413-RELATED"/>
    <property type="match status" value="1"/>
</dbReference>
<name>A0A1H2YB19_9PSEU</name>
<dbReference type="Proteomes" id="UP000199515">
    <property type="component" value="Unassembled WGS sequence"/>
</dbReference>
<dbReference type="InterPro" id="IPR035906">
    <property type="entry name" value="MetI-like_sf"/>
</dbReference>
<keyword evidence="3" id="KW-1003">Cell membrane</keyword>
<evidence type="ECO:0000256" key="5">
    <source>
        <dbReference type="ARBA" id="ARBA00022989"/>
    </source>
</evidence>
<evidence type="ECO:0000256" key="3">
    <source>
        <dbReference type="ARBA" id="ARBA00022475"/>
    </source>
</evidence>
<dbReference type="FunFam" id="1.10.3720.10:FF:000003">
    <property type="entry name" value="Aliphatic sulfonate ABC transporter permease"/>
    <property type="match status" value="1"/>
</dbReference>